<organism evidence="2 3">
    <name type="scientific">Anoxybacteroides voinovskiense</name>
    <dbReference type="NCBI Taxonomy" id="230470"/>
    <lineage>
        <taxon>Bacteria</taxon>
        <taxon>Bacillati</taxon>
        <taxon>Bacillota</taxon>
        <taxon>Bacilli</taxon>
        <taxon>Bacillales</taxon>
        <taxon>Anoxybacillaceae</taxon>
        <taxon>Anoxybacteroides</taxon>
    </lineage>
</organism>
<keyword evidence="3" id="KW-1185">Reference proteome</keyword>
<keyword evidence="1" id="KW-0812">Transmembrane</keyword>
<accession>A0A840DTK0</accession>
<dbReference type="Proteomes" id="UP000559598">
    <property type="component" value="Unassembled WGS sequence"/>
</dbReference>
<dbReference type="AlphaFoldDB" id="A0A840DTK0"/>
<gene>
    <name evidence="2" type="ORF">GGR02_001389</name>
</gene>
<feature type="transmembrane region" description="Helical" evidence="1">
    <location>
        <begin position="40"/>
        <end position="59"/>
    </location>
</feature>
<keyword evidence="1" id="KW-1133">Transmembrane helix</keyword>
<reference evidence="2 3" key="1">
    <citation type="submission" date="2020-08" db="EMBL/GenBank/DDBJ databases">
        <title>Genomic Encyclopedia of Type Strains, Phase IV (KMG-IV): sequencing the most valuable type-strain genomes for metagenomic binning, comparative biology and taxonomic classification.</title>
        <authorList>
            <person name="Goeker M."/>
        </authorList>
    </citation>
    <scope>NUCLEOTIDE SEQUENCE [LARGE SCALE GENOMIC DNA]</scope>
    <source>
        <strain evidence="2 3">DSM 17075</strain>
    </source>
</reference>
<dbReference type="RefSeq" id="WP_183183972.1">
    <property type="nucleotide sequence ID" value="NZ_BMNP01000005.1"/>
</dbReference>
<evidence type="ECO:0000256" key="1">
    <source>
        <dbReference type="SAM" id="Phobius"/>
    </source>
</evidence>
<feature type="transmembrane region" description="Helical" evidence="1">
    <location>
        <begin position="6"/>
        <end position="28"/>
    </location>
</feature>
<keyword evidence="1" id="KW-0472">Membrane</keyword>
<protein>
    <submittedName>
        <fullName evidence="2">Uncharacterized protein</fullName>
    </submittedName>
</protein>
<sequence>MKKKDLLWSLFYTILSIPAVFVIVLTVNPTGMIAAFTNRELTAVFGMFVAIGFFIGKFAREVTYYFEEALKEARELGQVQRSS</sequence>
<comment type="caution">
    <text evidence="2">The sequence shown here is derived from an EMBL/GenBank/DDBJ whole genome shotgun (WGS) entry which is preliminary data.</text>
</comment>
<name>A0A840DTK0_9BACL</name>
<dbReference type="EMBL" id="JACIDE010000007">
    <property type="protein sequence ID" value="MBB4073627.1"/>
    <property type="molecule type" value="Genomic_DNA"/>
</dbReference>
<evidence type="ECO:0000313" key="3">
    <source>
        <dbReference type="Proteomes" id="UP000559598"/>
    </source>
</evidence>
<proteinExistence type="predicted"/>
<evidence type="ECO:0000313" key="2">
    <source>
        <dbReference type="EMBL" id="MBB4073627.1"/>
    </source>
</evidence>